<accession>A0A1L7WGT2</accession>
<evidence type="ECO:0000256" key="2">
    <source>
        <dbReference type="SAM" id="MobiDB-lite"/>
    </source>
</evidence>
<dbReference type="SUPFAM" id="SSF47459">
    <property type="entry name" value="HLH, helix-loop-helix DNA-binding domain"/>
    <property type="match status" value="1"/>
</dbReference>
<name>A0A1L7WGT2_9HELO</name>
<feature type="coiled-coil region" evidence="1">
    <location>
        <begin position="227"/>
        <end position="261"/>
    </location>
</feature>
<protein>
    <submittedName>
        <fullName evidence="3">Uncharacterized protein</fullName>
    </submittedName>
</protein>
<feature type="region of interest" description="Disordered" evidence="2">
    <location>
        <begin position="127"/>
        <end position="177"/>
    </location>
</feature>
<keyword evidence="1" id="KW-0175">Coiled coil</keyword>
<feature type="region of interest" description="Disordered" evidence="2">
    <location>
        <begin position="13"/>
        <end position="32"/>
    </location>
</feature>
<dbReference type="InterPro" id="IPR036638">
    <property type="entry name" value="HLH_DNA-bd_sf"/>
</dbReference>
<sequence length="276" mass="30707">MPMCAAPLEFSGSDFTTSPTSTATNGIHNTPFSDSHNPFDASFAQTAYPDNHQQLPYKIHGSQCSLQSPGSQLSSPHSAFPSEAVQLNTDYLYAPQPKRCNGDIVGELQQGAPVEALETCAVSLTQPRKRRRTAHEPNGEAGTIPTATKLPTRRKTLPSTASDSRPAAGNSAIDKERHKHVEMKYRKQMKDRYEQLLLALPVQVASINTNGKSEIVFQKNIRRGKVLDLAKEHIDLLEREKDKLEWERQILQREVKVYEDVWFGNMGMPGPMVPLS</sequence>
<evidence type="ECO:0000313" key="4">
    <source>
        <dbReference type="Proteomes" id="UP000184330"/>
    </source>
</evidence>
<reference evidence="3 4" key="1">
    <citation type="submission" date="2016-03" db="EMBL/GenBank/DDBJ databases">
        <authorList>
            <person name="Ploux O."/>
        </authorList>
    </citation>
    <scope>NUCLEOTIDE SEQUENCE [LARGE SCALE GENOMIC DNA]</scope>
    <source>
        <strain evidence="3 4">UAMH 11012</strain>
    </source>
</reference>
<evidence type="ECO:0000313" key="3">
    <source>
        <dbReference type="EMBL" id="CZR51990.1"/>
    </source>
</evidence>
<dbReference type="AlphaFoldDB" id="A0A1L7WGT2"/>
<dbReference type="Proteomes" id="UP000184330">
    <property type="component" value="Unassembled WGS sequence"/>
</dbReference>
<organism evidence="3 4">
    <name type="scientific">Phialocephala subalpina</name>
    <dbReference type="NCBI Taxonomy" id="576137"/>
    <lineage>
        <taxon>Eukaryota</taxon>
        <taxon>Fungi</taxon>
        <taxon>Dikarya</taxon>
        <taxon>Ascomycota</taxon>
        <taxon>Pezizomycotina</taxon>
        <taxon>Leotiomycetes</taxon>
        <taxon>Helotiales</taxon>
        <taxon>Mollisiaceae</taxon>
        <taxon>Phialocephala</taxon>
        <taxon>Phialocephala fortinii species complex</taxon>
    </lineage>
</organism>
<gene>
    <name evidence="3" type="ORF">PAC_01867</name>
</gene>
<keyword evidence="4" id="KW-1185">Reference proteome</keyword>
<evidence type="ECO:0000256" key="1">
    <source>
        <dbReference type="SAM" id="Coils"/>
    </source>
</evidence>
<proteinExistence type="predicted"/>
<dbReference type="OrthoDB" id="3556589at2759"/>
<dbReference type="EMBL" id="FJOG01000002">
    <property type="protein sequence ID" value="CZR51990.1"/>
    <property type="molecule type" value="Genomic_DNA"/>
</dbReference>
<dbReference type="GO" id="GO:0046983">
    <property type="term" value="F:protein dimerization activity"/>
    <property type="evidence" value="ECO:0007669"/>
    <property type="project" value="InterPro"/>
</dbReference>
<dbReference type="Gene3D" id="4.10.280.10">
    <property type="entry name" value="Helix-loop-helix DNA-binding domain"/>
    <property type="match status" value="1"/>
</dbReference>